<dbReference type="InterPro" id="IPR036390">
    <property type="entry name" value="WH_DNA-bd_sf"/>
</dbReference>
<evidence type="ECO:0000313" key="7">
    <source>
        <dbReference type="Proteomes" id="UP000220157"/>
    </source>
</evidence>
<name>A0A2A7A6Z0_9FIRM</name>
<dbReference type="AlphaFoldDB" id="A0A2A7A6Z0"/>
<dbReference type="InterPro" id="IPR000847">
    <property type="entry name" value="LysR_HTH_N"/>
</dbReference>
<evidence type="ECO:0000256" key="2">
    <source>
        <dbReference type="ARBA" id="ARBA00023015"/>
    </source>
</evidence>
<dbReference type="PRINTS" id="PR00039">
    <property type="entry name" value="HTHLYSR"/>
</dbReference>
<evidence type="ECO:0000256" key="1">
    <source>
        <dbReference type="ARBA" id="ARBA00009437"/>
    </source>
</evidence>
<comment type="caution">
    <text evidence="6">The sequence shown here is derived from an EMBL/GenBank/DDBJ whole genome shotgun (WGS) entry which is preliminary data.</text>
</comment>
<dbReference type="Proteomes" id="UP000220157">
    <property type="component" value="Unassembled WGS sequence"/>
</dbReference>
<evidence type="ECO:0000256" key="4">
    <source>
        <dbReference type="ARBA" id="ARBA00023163"/>
    </source>
</evidence>
<dbReference type="InterPro" id="IPR036388">
    <property type="entry name" value="WH-like_DNA-bd_sf"/>
</dbReference>
<evidence type="ECO:0000313" key="6">
    <source>
        <dbReference type="EMBL" id="PDX74793.1"/>
    </source>
</evidence>
<evidence type="ECO:0000256" key="3">
    <source>
        <dbReference type="ARBA" id="ARBA00023125"/>
    </source>
</evidence>
<proteinExistence type="inferred from homology"/>
<evidence type="ECO:0000259" key="5">
    <source>
        <dbReference type="PROSITE" id="PS50931"/>
    </source>
</evidence>
<comment type="similarity">
    <text evidence="1">Belongs to the LysR transcriptional regulatory family.</text>
</comment>
<keyword evidence="3" id="KW-0238">DNA-binding</keyword>
<dbReference type="SUPFAM" id="SSF46785">
    <property type="entry name" value="Winged helix' DNA-binding domain"/>
    <property type="match status" value="1"/>
</dbReference>
<protein>
    <submittedName>
        <fullName evidence="6">LysR family transcriptional regulator</fullName>
    </submittedName>
</protein>
<gene>
    <name evidence="6" type="ORF">CGS56_11505</name>
</gene>
<dbReference type="Pfam" id="PF00126">
    <property type="entry name" value="HTH_1"/>
    <property type="match status" value="1"/>
</dbReference>
<dbReference type="RefSeq" id="WP_097785905.1">
    <property type="nucleotide sequence ID" value="NZ_NMTW01000045.1"/>
</dbReference>
<feature type="domain" description="HTH lysR-type" evidence="5">
    <location>
        <begin position="1"/>
        <end position="58"/>
    </location>
</feature>
<sequence>MNESALEGFVKIVELNSFSAAAEALYLSQSALSQQIRTLEGQLQFELFQHVPRRVVLTPAGRDFYPKAKQLVALYQQAVRHARAVQQQENPPERHLIIAGCHEAMRMFAYDLFSLTSDLCLRYTPILGWCANRSEVWRSLKKGEMDLSFQLESAEFYAQGLTFVPLFYMPELCIPIHPSADMPVGRLTLEQALQYRWLPIKEMYQTVYETRLLQEGMDRGVEFTPVGGIRSAAYGDPALKMVPAVYYRRPDLSFVRVLDWGRGHRFGVVLGQKREDPVVMAYVRALQQQLPSLSEKLFGLKLEPVEES</sequence>
<dbReference type="PANTHER" id="PTHR30126:SF40">
    <property type="entry name" value="HTH-TYPE TRANSCRIPTIONAL REGULATOR GLTR"/>
    <property type="match status" value="1"/>
</dbReference>
<dbReference type="GO" id="GO:0000976">
    <property type="term" value="F:transcription cis-regulatory region binding"/>
    <property type="evidence" value="ECO:0007669"/>
    <property type="project" value="TreeGrafter"/>
</dbReference>
<reference evidence="6 7" key="1">
    <citation type="journal article" date="2017" name="Front. Microbiol.">
        <title>New Insights into the Diversity of the Genus Faecalibacterium.</title>
        <authorList>
            <person name="Benevides L."/>
            <person name="Burman S."/>
            <person name="Martin R."/>
            <person name="Robert V."/>
            <person name="Thomas M."/>
            <person name="Miquel S."/>
            <person name="Chain F."/>
            <person name="Sokol H."/>
            <person name="Bermudez-Humaran L.G."/>
            <person name="Morrison M."/>
            <person name="Langella P."/>
            <person name="Azevedo V.A."/>
            <person name="Chatel J.M."/>
            <person name="Soares S."/>
        </authorList>
    </citation>
    <scope>NUCLEOTIDE SEQUENCE [LARGE SCALE GENOMIC DNA]</scope>
    <source>
        <strain evidence="6 7">CNCM I 4573</strain>
    </source>
</reference>
<keyword evidence="2" id="KW-0805">Transcription regulation</keyword>
<dbReference type="Gene3D" id="1.10.10.10">
    <property type="entry name" value="Winged helix-like DNA-binding domain superfamily/Winged helix DNA-binding domain"/>
    <property type="match status" value="1"/>
</dbReference>
<accession>A0A2A7A6Z0</accession>
<dbReference type="GO" id="GO:0003700">
    <property type="term" value="F:DNA-binding transcription factor activity"/>
    <property type="evidence" value="ECO:0007669"/>
    <property type="project" value="InterPro"/>
</dbReference>
<organism evidence="6 7">
    <name type="scientific">Faecalibacterium prausnitzii</name>
    <dbReference type="NCBI Taxonomy" id="853"/>
    <lineage>
        <taxon>Bacteria</taxon>
        <taxon>Bacillati</taxon>
        <taxon>Bacillota</taxon>
        <taxon>Clostridia</taxon>
        <taxon>Eubacteriales</taxon>
        <taxon>Oscillospiraceae</taxon>
        <taxon>Faecalibacterium</taxon>
    </lineage>
</organism>
<keyword evidence="4" id="KW-0804">Transcription</keyword>
<dbReference type="PROSITE" id="PS50931">
    <property type="entry name" value="HTH_LYSR"/>
    <property type="match status" value="1"/>
</dbReference>
<dbReference type="FunFam" id="1.10.10.10:FF:000001">
    <property type="entry name" value="LysR family transcriptional regulator"/>
    <property type="match status" value="1"/>
</dbReference>
<dbReference type="PANTHER" id="PTHR30126">
    <property type="entry name" value="HTH-TYPE TRANSCRIPTIONAL REGULATOR"/>
    <property type="match status" value="1"/>
</dbReference>
<dbReference type="EMBL" id="NMTW01000045">
    <property type="protein sequence ID" value="PDX74793.1"/>
    <property type="molecule type" value="Genomic_DNA"/>
</dbReference>